<comment type="caution">
    <text evidence="3">The sequence shown here is derived from an EMBL/GenBank/DDBJ whole genome shotgun (WGS) entry which is preliminary data.</text>
</comment>
<dbReference type="PANTHER" id="PTHR38731">
    <property type="entry name" value="LIPL45-RELATED LIPOPROTEIN-RELATED"/>
    <property type="match status" value="1"/>
</dbReference>
<evidence type="ECO:0000256" key="1">
    <source>
        <dbReference type="SAM" id="MobiDB-lite"/>
    </source>
</evidence>
<keyword evidence="2" id="KW-0732">Signal</keyword>
<feature type="compositionally biased region" description="Polar residues" evidence="1">
    <location>
        <begin position="533"/>
        <end position="543"/>
    </location>
</feature>
<dbReference type="KEGG" id="bgo:BM43_2384"/>
<dbReference type="RefSeq" id="WP_052409178.1">
    <property type="nucleotide sequence ID" value="NZ_CADEVY010000001.1"/>
</dbReference>
<sequence>MTPHRVPLLLTSVTAAALLAFASLAAASAHPAQPRPQTPAPADPPTLVGRIDDLSGPVTLLPAGESRWVYAELNRPVTTGDQLWNDKGASSEMYIGSTSVRLAPSSALSILNLDESAAQLKLSLGTLMVHAAQYSVINPEVDTPNAALALENPGNYRIDVAPNGTSTTVTVLKGRVTAYADGGQMEIGEDRQITFMGTNLQTTGSHVAKADNTFVTWISQRDFAEAQSPTARIVSREMPGYLDLDANGTWRQTDEYGTVWTPSHVAADWAPYKKGHWIWQAPWGWTWIDDAPWGFAPYHYGRWTYIDNGWSWVPGKRIDRDDTPAYAPALVGFAGDADNDFDLGVDPDFDATNPTNTPRAAWFPLAPSEAWRPAWARWSPGYFQRVNALALSSRRLLVTQVRNTYINYAVPNGLTVVPAQVFLLGQPTARHTQHVDPRQWRNARLDVGAPRLAPVSQSFASTLHGAPYQPPAQALAHPVIAIHNPVVPAAFQDQLARQFAQRGSVPGIGAPVVRVDTPPSLATRPSRAAKSQPGATDQPNPSSLLAARPGQVVHLVSTRSYVYPLDQPVPARPTPPQPPTAGDKAAALHADAATPSPGAVPHPPAEAGPAAGARQPAWTQPHAAIAAQHAGDAANADPALHHDSASHLAQSGASDGGHAHKMAMAALAVAGARGLIAAQPGAKLASARTVPPTPGARAATLPNYAQASTYAATSRAATASRQDASPSYASSRGSPSPSYAPTRSSSGSSSSGSSSSSPGASSRSYAPSWSSSSYASGYSSSSSSSSSSSGSSRSYAPSRSSSSYSSGYSSSSSSYSSSSLKSSSSGSSRSSRR</sequence>
<dbReference type="EMBL" id="JPGG01000018">
    <property type="protein sequence ID" value="KGC09399.1"/>
    <property type="molecule type" value="Genomic_DNA"/>
</dbReference>
<evidence type="ECO:0000313" key="3">
    <source>
        <dbReference type="EMBL" id="KGC09399.1"/>
    </source>
</evidence>
<gene>
    <name evidence="3" type="ORF">DM48_6512</name>
</gene>
<name>A0AAW3EQT3_BURGA</name>
<proteinExistence type="predicted"/>
<protein>
    <submittedName>
        <fullName evidence="3">FecR family protein</fullName>
    </submittedName>
</protein>
<feature type="signal peptide" evidence="2">
    <location>
        <begin position="1"/>
        <end position="25"/>
    </location>
</feature>
<dbReference type="AlphaFoldDB" id="A0AAW3EQT3"/>
<feature type="region of interest" description="Disordered" evidence="1">
    <location>
        <begin position="507"/>
        <end position="545"/>
    </location>
</feature>
<dbReference type="InterPro" id="IPR046535">
    <property type="entry name" value="DUF6600"/>
</dbReference>
<feature type="region of interest" description="Disordered" evidence="1">
    <location>
        <begin position="715"/>
        <end position="833"/>
    </location>
</feature>
<feature type="region of interest" description="Disordered" evidence="1">
    <location>
        <begin position="565"/>
        <end position="657"/>
    </location>
</feature>
<feature type="chain" id="PRO_5043733208" evidence="2">
    <location>
        <begin position="26"/>
        <end position="833"/>
    </location>
</feature>
<feature type="compositionally biased region" description="Low complexity" evidence="1">
    <location>
        <begin position="580"/>
        <end position="597"/>
    </location>
</feature>
<feature type="compositionally biased region" description="Pro residues" evidence="1">
    <location>
        <begin position="570"/>
        <end position="579"/>
    </location>
</feature>
<feature type="compositionally biased region" description="Pro residues" evidence="1">
    <location>
        <begin position="33"/>
        <end position="44"/>
    </location>
</feature>
<dbReference type="Pfam" id="PF20245">
    <property type="entry name" value="DUF6600"/>
    <property type="match status" value="1"/>
</dbReference>
<feature type="compositionally biased region" description="Low complexity" evidence="1">
    <location>
        <begin position="607"/>
        <end position="638"/>
    </location>
</feature>
<dbReference type="Proteomes" id="UP000029590">
    <property type="component" value="Unassembled WGS sequence"/>
</dbReference>
<reference evidence="3 4" key="1">
    <citation type="submission" date="2014-04" db="EMBL/GenBank/DDBJ databases">
        <authorList>
            <person name="Bishop-Lilly K.A."/>
            <person name="Broomall S.M."/>
            <person name="Chain P.S."/>
            <person name="Chertkov O."/>
            <person name="Coyne S.R."/>
            <person name="Daligault H.E."/>
            <person name="Davenport K.W."/>
            <person name="Erkkila T."/>
            <person name="Frey K.G."/>
            <person name="Gibbons H.S."/>
            <person name="Gu W."/>
            <person name="Jaissle J."/>
            <person name="Johnson S.L."/>
            <person name="Koroleva G.I."/>
            <person name="Ladner J.T."/>
            <person name="Lo C.-C."/>
            <person name="Minogue T.D."/>
            <person name="Munk C."/>
            <person name="Palacios G.F."/>
            <person name="Redden C.L."/>
            <person name="Rosenzweig C.N."/>
            <person name="Scholz M.B."/>
            <person name="Teshima H."/>
            <person name="Xu Y."/>
        </authorList>
    </citation>
    <scope>NUCLEOTIDE SEQUENCE [LARGE SCALE GENOMIC DNA]</scope>
    <source>
        <strain evidence="4">gladioli</strain>
    </source>
</reference>
<dbReference type="PANTHER" id="PTHR38731:SF3">
    <property type="entry name" value="BLL6125 PROTEIN"/>
    <property type="match status" value="1"/>
</dbReference>
<organism evidence="3 4">
    <name type="scientific">Burkholderia gladioli</name>
    <name type="common">Pseudomonas marginata</name>
    <name type="synonym">Phytomonas marginata</name>
    <dbReference type="NCBI Taxonomy" id="28095"/>
    <lineage>
        <taxon>Bacteria</taxon>
        <taxon>Pseudomonadati</taxon>
        <taxon>Pseudomonadota</taxon>
        <taxon>Betaproteobacteria</taxon>
        <taxon>Burkholderiales</taxon>
        <taxon>Burkholderiaceae</taxon>
        <taxon>Burkholderia</taxon>
    </lineage>
</organism>
<evidence type="ECO:0000313" key="4">
    <source>
        <dbReference type="Proteomes" id="UP000029590"/>
    </source>
</evidence>
<evidence type="ECO:0000256" key="2">
    <source>
        <dbReference type="SAM" id="SignalP"/>
    </source>
</evidence>
<feature type="region of interest" description="Disordered" evidence="1">
    <location>
        <begin position="30"/>
        <end position="49"/>
    </location>
</feature>
<accession>A0AAW3EQT3</accession>